<gene>
    <name evidence="1" type="ORF">BDN72DRAFT_837479</name>
</gene>
<proteinExistence type="predicted"/>
<dbReference type="EMBL" id="ML208296">
    <property type="protein sequence ID" value="TFK71578.1"/>
    <property type="molecule type" value="Genomic_DNA"/>
</dbReference>
<keyword evidence="2" id="KW-1185">Reference proteome</keyword>
<accession>A0ACD3B0M9</accession>
<dbReference type="Proteomes" id="UP000308600">
    <property type="component" value="Unassembled WGS sequence"/>
</dbReference>
<organism evidence="1 2">
    <name type="scientific">Pluteus cervinus</name>
    <dbReference type="NCBI Taxonomy" id="181527"/>
    <lineage>
        <taxon>Eukaryota</taxon>
        <taxon>Fungi</taxon>
        <taxon>Dikarya</taxon>
        <taxon>Basidiomycota</taxon>
        <taxon>Agaricomycotina</taxon>
        <taxon>Agaricomycetes</taxon>
        <taxon>Agaricomycetidae</taxon>
        <taxon>Agaricales</taxon>
        <taxon>Pluteineae</taxon>
        <taxon>Pluteaceae</taxon>
        <taxon>Pluteus</taxon>
    </lineage>
</organism>
<protein>
    <submittedName>
        <fullName evidence="1">Uncharacterized protein</fullName>
    </submittedName>
</protein>
<evidence type="ECO:0000313" key="1">
    <source>
        <dbReference type="EMBL" id="TFK71578.1"/>
    </source>
</evidence>
<sequence>MSQYKSALRGQQPSSQPDDYKYRPQARQLQEMFPSWSNDDLQSLLNEVGGDVEVAATRITDGVAEQWGAVTRKKEKKGQTPGHTSKESISGRGDFRGARGGRGGRAIGRGGARGRGGVPRTVSTNGHISRTSSPKPPTLQADASLVTSDHNESAPVDGATTRSHEKPSPPESTDSPKTQVQAPASDPTVNGTSVHATTKPVPKLPTTQKLSWAQIARPQEKPIVTPAAPIPVPQQPTLPQQTTAASVPPSQPPAPSESPEIAPLQASSDAEPESSGWEEPTTVQPPSWDDEPSGKPAVSVIESSWPPSSEPVDQPKVEAIPEPVPEEKPEVLSPPPPPAQPDVEPVAEPRPLPAVSIQQLVAATPSPKLTTRPSSVAHRARHKTTDQPVVMPSSFGHGLEKIGMQFGSLNLNGDNVPEPQADVEVPAPRAPTPPPPREATPPPPPPPATAPASSSALSSTLFQQQQQSQALQQSSQPAPQHAPTQPATTSHHNPQPISQVSHASSIPATNSVATSSPLQHYTPQVPSQTQHALPSNHHQSQPQSHQSHAHHQYNQHGLSNHVDSPQQAAATPQSQATSHASYFRQSEVAASSPYFHTPTPPTSQTQENTYSSFGQLTGQTQHQQSSHVSSFTGSEYGYGDNQRGFYDSYSQQTGFGSRTALGHEDVKGLPATQQPSGTATHPPANTQTAQQHPTSQATQPQSASGQAPQQGYPPPPVPYYYNPYPQNQYYGTPYNSGYGVPQPFVKYPAMFQPGPPGPTTAPSPAGKQPGSNVGVGVNVQPQGNPYNQGLYQQGGYDDYPQHPIHSQHQQHSHSHTLGLGQGVGTGEYGKQLYGASGQGSIQGFMSLGQGGASTAGVPSSNATGPRAGNSPENAYKPYGNKDVGVSAAGRGVQQAGGPVQQQQGQGQAQGGQGPQNQPFYGGNRFGSGAGGVPPQAHHQQAAPQGHLGYPQSGNDGGFYPYQPRQQQGYW</sequence>
<evidence type="ECO:0000313" key="2">
    <source>
        <dbReference type="Proteomes" id="UP000308600"/>
    </source>
</evidence>
<name>A0ACD3B0M9_9AGAR</name>
<reference evidence="1 2" key="1">
    <citation type="journal article" date="2019" name="Nat. Ecol. Evol.">
        <title>Megaphylogeny resolves global patterns of mushroom evolution.</title>
        <authorList>
            <person name="Varga T."/>
            <person name="Krizsan K."/>
            <person name="Foldi C."/>
            <person name="Dima B."/>
            <person name="Sanchez-Garcia M."/>
            <person name="Sanchez-Ramirez S."/>
            <person name="Szollosi G.J."/>
            <person name="Szarkandi J.G."/>
            <person name="Papp V."/>
            <person name="Albert L."/>
            <person name="Andreopoulos W."/>
            <person name="Angelini C."/>
            <person name="Antonin V."/>
            <person name="Barry K.W."/>
            <person name="Bougher N.L."/>
            <person name="Buchanan P."/>
            <person name="Buyck B."/>
            <person name="Bense V."/>
            <person name="Catcheside P."/>
            <person name="Chovatia M."/>
            <person name="Cooper J."/>
            <person name="Damon W."/>
            <person name="Desjardin D."/>
            <person name="Finy P."/>
            <person name="Geml J."/>
            <person name="Haridas S."/>
            <person name="Hughes K."/>
            <person name="Justo A."/>
            <person name="Karasinski D."/>
            <person name="Kautmanova I."/>
            <person name="Kiss B."/>
            <person name="Kocsube S."/>
            <person name="Kotiranta H."/>
            <person name="LaButti K.M."/>
            <person name="Lechner B.E."/>
            <person name="Liimatainen K."/>
            <person name="Lipzen A."/>
            <person name="Lukacs Z."/>
            <person name="Mihaltcheva S."/>
            <person name="Morgado L.N."/>
            <person name="Niskanen T."/>
            <person name="Noordeloos M.E."/>
            <person name="Ohm R.A."/>
            <person name="Ortiz-Santana B."/>
            <person name="Ovrebo C."/>
            <person name="Racz N."/>
            <person name="Riley R."/>
            <person name="Savchenko A."/>
            <person name="Shiryaev A."/>
            <person name="Soop K."/>
            <person name="Spirin V."/>
            <person name="Szebenyi C."/>
            <person name="Tomsovsky M."/>
            <person name="Tulloss R.E."/>
            <person name="Uehling J."/>
            <person name="Grigoriev I.V."/>
            <person name="Vagvolgyi C."/>
            <person name="Papp T."/>
            <person name="Martin F.M."/>
            <person name="Miettinen O."/>
            <person name="Hibbett D.S."/>
            <person name="Nagy L.G."/>
        </authorList>
    </citation>
    <scope>NUCLEOTIDE SEQUENCE [LARGE SCALE GENOMIC DNA]</scope>
    <source>
        <strain evidence="1 2">NL-1719</strain>
    </source>
</reference>